<dbReference type="AlphaFoldDB" id="A0AB33ISM4"/>
<sequence>MNFLYGIDIEATIYAKSALVSMSQQPEYVDNVTDEIKNHCISLHLNTCTHNEWVEVFVAWLENDVRAENWDIRDEDGVAWYLGLYCKAYIKLFPDASFDKMFTDCFKEYFKNK</sequence>
<accession>A0AB33ISM4</accession>
<gene>
    <name evidence="1" type="ORF">GTC17254_02250</name>
</gene>
<protein>
    <submittedName>
        <fullName evidence="1">Uncharacterized protein</fullName>
    </submittedName>
</protein>
<dbReference type="EMBL" id="AP035786">
    <property type="protein sequence ID" value="BFO72628.1"/>
    <property type="molecule type" value="Genomic_DNA"/>
</dbReference>
<name>A0AB33ISM4_9BACT</name>
<evidence type="ECO:0000313" key="1">
    <source>
        <dbReference type="EMBL" id="BFO72628.1"/>
    </source>
</evidence>
<proteinExistence type="predicted"/>
<organism evidence="1">
    <name type="scientific">Prevotella sp. GTC17254</name>
    <dbReference type="NCBI Taxonomy" id="3236794"/>
    <lineage>
        <taxon>Bacteria</taxon>
        <taxon>Pseudomonadati</taxon>
        <taxon>Bacteroidota</taxon>
        <taxon>Bacteroidia</taxon>
        <taxon>Bacteroidales</taxon>
        <taxon>Prevotellaceae</taxon>
        <taxon>Prevotella</taxon>
    </lineage>
</organism>
<reference evidence="1" key="1">
    <citation type="submission" date="2024-07" db="EMBL/GenBank/DDBJ databases">
        <title>Complete genome sequence of Prevotella sp. YM-2024 GTC17254.</title>
        <authorList>
            <person name="Hayashi M."/>
            <person name="Muto Y."/>
            <person name="Tanaka K."/>
            <person name="Niwa H."/>
        </authorList>
    </citation>
    <scope>NUCLEOTIDE SEQUENCE</scope>
    <source>
        <strain evidence="1">GTC17254</strain>
    </source>
</reference>